<gene>
    <name evidence="4" type="ORF">ISP20_04400</name>
</gene>
<feature type="domain" description="N-acetyltransferase" evidence="3">
    <location>
        <begin position="16"/>
        <end position="164"/>
    </location>
</feature>
<keyword evidence="1" id="KW-0808">Transferase</keyword>
<dbReference type="InterPro" id="IPR000182">
    <property type="entry name" value="GNAT_dom"/>
</dbReference>
<evidence type="ECO:0000256" key="1">
    <source>
        <dbReference type="ARBA" id="ARBA00022679"/>
    </source>
</evidence>
<protein>
    <submittedName>
        <fullName evidence="4">GNAT family N-acetyltransferase</fullName>
    </submittedName>
</protein>
<accession>A0ABS2JNL2</accession>
<reference evidence="4 5" key="1">
    <citation type="submission" date="2020-10" db="EMBL/GenBank/DDBJ databases">
        <title>Phylogeny of dyella-like bacteria.</title>
        <authorList>
            <person name="Fu J."/>
        </authorList>
    </citation>
    <scope>NUCLEOTIDE SEQUENCE [LARGE SCALE GENOMIC DNA]</scope>
    <source>
        <strain evidence="4 5">THG-B117</strain>
    </source>
</reference>
<sequence>MALVCAHGAALSRSPLVIREVTEHDFLAWKPLWDGYNAFYGRSGATALPDEVILSAWSRFLDPAEPMHALVAESDGQLLGLTHYLFHRSTISIANSCYLQDLFTVAQARGLGVGRALIEAVYAKARQAGASRVYWQTHETNTTAMKLYDHLAEKSGFIVYRKPL</sequence>
<evidence type="ECO:0000313" key="4">
    <source>
        <dbReference type="EMBL" id="MBM7120395.1"/>
    </source>
</evidence>
<dbReference type="SUPFAM" id="SSF55729">
    <property type="entry name" value="Acyl-CoA N-acyltransferases (Nat)"/>
    <property type="match status" value="1"/>
</dbReference>
<dbReference type="Pfam" id="PF00583">
    <property type="entry name" value="Acetyltransf_1"/>
    <property type="match status" value="1"/>
</dbReference>
<dbReference type="InterPro" id="IPR016181">
    <property type="entry name" value="Acyl_CoA_acyltransferase"/>
</dbReference>
<dbReference type="PANTHER" id="PTHR43877:SF2">
    <property type="entry name" value="AMINOALKYLPHOSPHONATE N-ACETYLTRANSFERASE-RELATED"/>
    <property type="match status" value="1"/>
</dbReference>
<comment type="caution">
    <text evidence="4">The sequence shown here is derived from an EMBL/GenBank/DDBJ whole genome shotgun (WGS) entry which is preliminary data.</text>
</comment>
<evidence type="ECO:0000256" key="2">
    <source>
        <dbReference type="ARBA" id="ARBA00023315"/>
    </source>
</evidence>
<dbReference type="PANTHER" id="PTHR43877">
    <property type="entry name" value="AMINOALKYLPHOSPHONATE N-ACETYLTRANSFERASE-RELATED-RELATED"/>
    <property type="match status" value="1"/>
</dbReference>
<dbReference type="CDD" id="cd04301">
    <property type="entry name" value="NAT_SF"/>
    <property type="match status" value="1"/>
</dbReference>
<dbReference type="PROSITE" id="PS51186">
    <property type="entry name" value="GNAT"/>
    <property type="match status" value="1"/>
</dbReference>
<dbReference type="Gene3D" id="3.40.630.30">
    <property type="match status" value="1"/>
</dbReference>
<name>A0ABS2JNL2_9GAMM</name>
<keyword evidence="5" id="KW-1185">Reference proteome</keyword>
<dbReference type="Proteomes" id="UP001430065">
    <property type="component" value="Unassembled WGS sequence"/>
</dbReference>
<evidence type="ECO:0000313" key="5">
    <source>
        <dbReference type="Proteomes" id="UP001430065"/>
    </source>
</evidence>
<organism evidence="4 5">
    <name type="scientific">Dyella kyungheensis</name>
    <dbReference type="NCBI Taxonomy" id="1242174"/>
    <lineage>
        <taxon>Bacteria</taxon>
        <taxon>Pseudomonadati</taxon>
        <taxon>Pseudomonadota</taxon>
        <taxon>Gammaproteobacteria</taxon>
        <taxon>Lysobacterales</taxon>
        <taxon>Rhodanobacteraceae</taxon>
        <taxon>Dyella</taxon>
    </lineage>
</organism>
<evidence type="ECO:0000259" key="3">
    <source>
        <dbReference type="PROSITE" id="PS51186"/>
    </source>
</evidence>
<proteinExistence type="predicted"/>
<dbReference type="InterPro" id="IPR050832">
    <property type="entry name" value="Bact_Acetyltransf"/>
</dbReference>
<keyword evidence="2" id="KW-0012">Acyltransferase</keyword>
<dbReference type="EMBL" id="JADIKC010000002">
    <property type="protein sequence ID" value="MBM7120395.1"/>
    <property type="molecule type" value="Genomic_DNA"/>
</dbReference>